<reference evidence="2" key="1">
    <citation type="submission" date="2020-02" db="EMBL/GenBank/DDBJ databases">
        <authorList>
            <person name="Meier V. D."/>
        </authorList>
    </citation>
    <scope>NUCLEOTIDE SEQUENCE</scope>
    <source>
        <strain evidence="2">AVDCRST_MAG12</strain>
    </source>
</reference>
<sequence>MEAWLAGTYDVPFVSALGKYLALAGLLALLLAAAACSGQPETDAPEEDARRQDRNRPAGGPAREVDPVAGLLRSEETDGAIGDRVDLGAVSLRVFALRSEDVVHFAPGPGLGVGEKDSGSGEFLAVDFVAQNDSGSRVTVRPRAILGDDSGASHRPDGSVRVPNLVDGAMVLEPGQKRASTLFFDVPNGTTPERLGLLVSGEGARVDLLSARRELVPPDDYLRVYHQYFAQKAYEEAYEMYDPATTQDITQGDWLTFYEPLWRSGRYVGLDRLSRVFVAEDEASFEMDRTFYDREGEPVDDPLLNAPVLQDLVRSDDAWKLVMGQDLISEIAAEVPEFDLPSETEEPAPDEPETTAPETTAPETGIPEETAPEPTVPETTASPAGDYGCADFGTQEEAQTYLTPGDPYVLDPDGDGLACEELP</sequence>
<gene>
    <name evidence="2" type="ORF">AVDCRST_MAG12-1661</name>
</gene>
<evidence type="ECO:0000313" key="2">
    <source>
        <dbReference type="EMBL" id="CAA9483674.1"/>
    </source>
</evidence>
<feature type="compositionally biased region" description="Low complexity" evidence="1">
    <location>
        <begin position="354"/>
        <end position="384"/>
    </location>
</feature>
<feature type="compositionally biased region" description="Acidic residues" evidence="1">
    <location>
        <begin position="339"/>
        <end position="353"/>
    </location>
</feature>
<feature type="compositionally biased region" description="Basic and acidic residues" evidence="1">
    <location>
        <begin position="47"/>
        <end position="56"/>
    </location>
</feature>
<dbReference type="AlphaFoldDB" id="A0A6J4S2X3"/>
<dbReference type="EMBL" id="CADCVK010000260">
    <property type="protein sequence ID" value="CAA9483674.1"/>
    <property type="molecule type" value="Genomic_DNA"/>
</dbReference>
<evidence type="ECO:0000256" key="1">
    <source>
        <dbReference type="SAM" id="MobiDB-lite"/>
    </source>
</evidence>
<proteinExistence type="predicted"/>
<feature type="region of interest" description="Disordered" evidence="1">
    <location>
        <begin position="339"/>
        <end position="423"/>
    </location>
</feature>
<protein>
    <submittedName>
        <fullName evidence="2">Uncharacterized protein</fullName>
    </submittedName>
</protein>
<accession>A0A6J4S2X3</accession>
<feature type="region of interest" description="Disordered" evidence="1">
    <location>
        <begin position="39"/>
        <end position="68"/>
    </location>
</feature>
<name>A0A6J4S2X3_9ACTN</name>
<organism evidence="2">
    <name type="scientific">uncultured Rubrobacteraceae bacterium</name>
    <dbReference type="NCBI Taxonomy" id="349277"/>
    <lineage>
        <taxon>Bacteria</taxon>
        <taxon>Bacillati</taxon>
        <taxon>Actinomycetota</taxon>
        <taxon>Rubrobacteria</taxon>
        <taxon>Rubrobacterales</taxon>
        <taxon>Rubrobacteraceae</taxon>
        <taxon>environmental samples</taxon>
    </lineage>
</organism>